<dbReference type="EMBL" id="BSXT01001661">
    <property type="protein sequence ID" value="GMF44327.1"/>
    <property type="molecule type" value="Genomic_DNA"/>
</dbReference>
<evidence type="ECO:0000313" key="2">
    <source>
        <dbReference type="Proteomes" id="UP001165121"/>
    </source>
</evidence>
<dbReference type="Proteomes" id="UP001165121">
    <property type="component" value="Unassembled WGS sequence"/>
</dbReference>
<comment type="caution">
    <text evidence="1">The sequence shown here is derived from an EMBL/GenBank/DDBJ whole genome shotgun (WGS) entry which is preliminary data.</text>
</comment>
<proteinExistence type="predicted"/>
<name>A0A9W6XQ51_9STRA</name>
<dbReference type="OrthoDB" id="159208at2759"/>
<keyword evidence="2" id="KW-1185">Reference proteome</keyword>
<organism evidence="1 2">
    <name type="scientific">Phytophthora fragariaefolia</name>
    <dbReference type="NCBI Taxonomy" id="1490495"/>
    <lineage>
        <taxon>Eukaryota</taxon>
        <taxon>Sar</taxon>
        <taxon>Stramenopiles</taxon>
        <taxon>Oomycota</taxon>
        <taxon>Peronosporomycetes</taxon>
        <taxon>Peronosporales</taxon>
        <taxon>Peronosporaceae</taxon>
        <taxon>Phytophthora</taxon>
    </lineage>
</organism>
<protein>
    <submittedName>
        <fullName evidence="1">Unnamed protein product</fullName>
    </submittedName>
</protein>
<accession>A0A9W6XQ51</accession>
<dbReference type="AlphaFoldDB" id="A0A9W6XQ51"/>
<reference evidence="1" key="1">
    <citation type="submission" date="2023-04" db="EMBL/GenBank/DDBJ databases">
        <title>Phytophthora fragariaefolia NBRC 109709.</title>
        <authorList>
            <person name="Ichikawa N."/>
            <person name="Sato H."/>
            <person name="Tonouchi N."/>
        </authorList>
    </citation>
    <scope>NUCLEOTIDE SEQUENCE</scope>
    <source>
        <strain evidence="1">NBRC 109709</strain>
    </source>
</reference>
<sequence length="239" mass="26150">MQFFSSDLQSLAVKAASAYLHEPLNDVALAAPTGEALEKLQQVKQLGVKISARGDEPPVLTGEELTATLQEVASQLVAAFQEVQVQVSEVAALQTATSPRAKFEFEMLQHHPDLEVLVLTSTNTGDDFVLFALPLLGEKPEWDPKELLETENPELSFIPDGFHAPNFSVSADVLTIFVGYPMADEEVKFDGAWPLFVEWPARMLLSSQVTQIPPSSKAQSSIELIASCKKVLFANFSDF</sequence>
<evidence type="ECO:0000313" key="1">
    <source>
        <dbReference type="EMBL" id="GMF44327.1"/>
    </source>
</evidence>
<gene>
    <name evidence="1" type="ORF">Pfra01_001537900</name>
</gene>